<keyword evidence="3 9" id="KW-0862">Zinc</keyword>
<dbReference type="AlphaFoldDB" id="A0AAQ3JV49"/>
<dbReference type="Pfam" id="PF02701">
    <property type="entry name" value="Zn_ribbon_Dof"/>
    <property type="match status" value="1"/>
</dbReference>
<evidence type="ECO:0000256" key="2">
    <source>
        <dbReference type="ARBA" id="ARBA00022771"/>
    </source>
</evidence>
<evidence type="ECO:0000256" key="5">
    <source>
        <dbReference type="ARBA" id="ARBA00023125"/>
    </source>
</evidence>
<dbReference type="Proteomes" id="UP001327560">
    <property type="component" value="Chromosome 2"/>
</dbReference>
<keyword evidence="2 8" id="KW-0863">Zinc-finger</keyword>
<evidence type="ECO:0000256" key="9">
    <source>
        <dbReference type="RuleBase" id="RU369094"/>
    </source>
</evidence>
<evidence type="ECO:0000256" key="7">
    <source>
        <dbReference type="ARBA" id="ARBA00023242"/>
    </source>
</evidence>
<feature type="compositionally biased region" description="Basic and acidic residues" evidence="10">
    <location>
        <begin position="8"/>
        <end position="19"/>
    </location>
</feature>
<dbReference type="PANTHER" id="PTHR31992">
    <property type="entry name" value="DOF ZINC FINGER PROTEIN DOF1.4-RELATED"/>
    <property type="match status" value="1"/>
</dbReference>
<dbReference type="GO" id="GO:0008270">
    <property type="term" value="F:zinc ion binding"/>
    <property type="evidence" value="ECO:0007669"/>
    <property type="project" value="UniProtKB-KW"/>
</dbReference>
<organism evidence="12 13">
    <name type="scientific">Canna indica</name>
    <name type="common">Indian-shot</name>
    <dbReference type="NCBI Taxonomy" id="4628"/>
    <lineage>
        <taxon>Eukaryota</taxon>
        <taxon>Viridiplantae</taxon>
        <taxon>Streptophyta</taxon>
        <taxon>Embryophyta</taxon>
        <taxon>Tracheophyta</taxon>
        <taxon>Spermatophyta</taxon>
        <taxon>Magnoliopsida</taxon>
        <taxon>Liliopsida</taxon>
        <taxon>Zingiberales</taxon>
        <taxon>Cannaceae</taxon>
        <taxon>Canna</taxon>
    </lineage>
</organism>
<keyword evidence="1 9" id="KW-0479">Metal-binding</keyword>
<dbReference type="InterPro" id="IPR003851">
    <property type="entry name" value="Znf_Dof"/>
</dbReference>
<feature type="region of interest" description="Disordered" evidence="10">
    <location>
        <begin position="62"/>
        <end position="85"/>
    </location>
</feature>
<reference evidence="12 13" key="1">
    <citation type="submission" date="2023-10" db="EMBL/GenBank/DDBJ databases">
        <title>Chromosome-scale genome assembly provides insights into flower coloration mechanisms of Canna indica.</title>
        <authorList>
            <person name="Li C."/>
        </authorList>
    </citation>
    <scope>NUCLEOTIDE SEQUENCE [LARGE SCALE GENOMIC DNA]</scope>
    <source>
        <tissue evidence="12">Flower</tissue>
    </source>
</reference>
<evidence type="ECO:0000256" key="8">
    <source>
        <dbReference type="PROSITE-ProRule" id="PRU00071"/>
    </source>
</evidence>
<dbReference type="PANTHER" id="PTHR31992:SF334">
    <property type="entry name" value="DOF ZINC FINGER PROTEIN"/>
    <property type="match status" value="1"/>
</dbReference>
<name>A0AAQ3JV49_9LILI</name>
<comment type="function">
    <text evidence="9">Transcription factor that binds specifically to a 5'-AA[AG]G-3' consensus core sequence.</text>
</comment>
<keyword evidence="5 8" id="KW-0238">DNA-binding</keyword>
<evidence type="ECO:0000256" key="4">
    <source>
        <dbReference type="ARBA" id="ARBA00023015"/>
    </source>
</evidence>
<evidence type="ECO:0000259" key="11">
    <source>
        <dbReference type="PROSITE" id="PS50884"/>
    </source>
</evidence>
<evidence type="ECO:0000313" key="12">
    <source>
        <dbReference type="EMBL" id="WOK96661.1"/>
    </source>
</evidence>
<dbReference type="GO" id="GO:0003677">
    <property type="term" value="F:DNA binding"/>
    <property type="evidence" value="ECO:0007669"/>
    <property type="project" value="UniProtKB-UniRule"/>
</dbReference>
<feature type="domain" description="Dof-type" evidence="11">
    <location>
        <begin position="21"/>
        <end position="75"/>
    </location>
</feature>
<dbReference type="InterPro" id="IPR045174">
    <property type="entry name" value="Dof"/>
</dbReference>
<keyword evidence="13" id="KW-1185">Reference proteome</keyword>
<accession>A0AAQ3JV49</accession>
<keyword evidence="6 9" id="KW-0804">Transcription</keyword>
<evidence type="ECO:0000256" key="3">
    <source>
        <dbReference type="ARBA" id="ARBA00022833"/>
    </source>
</evidence>
<dbReference type="PROSITE" id="PS50884">
    <property type="entry name" value="ZF_DOF_2"/>
    <property type="match status" value="1"/>
</dbReference>
<evidence type="ECO:0000256" key="6">
    <source>
        <dbReference type="ARBA" id="ARBA00023163"/>
    </source>
</evidence>
<feature type="compositionally biased region" description="Polar residues" evidence="10">
    <location>
        <begin position="76"/>
        <end position="85"/>
    </location>
</feature>
<protein>
    <recommendedName>
        <fullName evidence="9">Dof zinc finger protein</fullName>
    </recommendedName>
</protein>
<evidence type="ECO:0000313" key="13">
    <source>
        <dbReference type="Proteomes" id="UP001327560"/>
    </source>
</evidence>
<dbReference type="PROSITE" id="PS01361">
    <property type="entry name" value="ZF_DOF_1"/>
    <property type="match status" value="1"/>
</dbReference>
<comment type="subcellular location">
    <subcellularLocation>
        <location evidence="8 9">Nucleus</location>
    </subcellularLocation>
</comment>
<proteinExistence type="predicted"/>
<keyword evidence="4 9" id="KW-0805">Transcription regulation</keyword>
<dbReference type="EMBL" id="CP136891">
    <property type="protein sequence ID" value="WOK96661.1"/>
    <property type="molecule type" value="Genomic_DNA"/>
</dbReference>
<evidence type="ECO:0000256" key="10">
    <source>
        <dbReference type="SAM" id="MobiDB-lite"/>
    </source>
</evidence>
<dbReference type="GO" id="GO:0005634">
    <property type="term" value="C:nucleus"/>
    <property type="evidence" value="ECO:0007669"/>
    <property type="project" value="UniProtKB-SubCell"/>
</dbReference>
<gene>
    <name evidence="12" type="ORF">Cni_G05368</name>
</gene>
<dbReference type="GO" id="GO:0003700">
    <property type="term" value="F:DNA-binding transcription factor activity"/>
    <property type="evidence" value="ECO:0007669"/>
    <property type="project" value="UniProtKB-UniRule"/>
</dbReference>
<sequence>MEVPNTRNQERKQRPHPEQALKCPRCASTNTKFCYYNNYSLSQPRYFCKSCRRYWTQGGSLRNVPVGGGSRKNKRPNSSSYSRQAQDQHLIATNSLINPLALPFNTPPPPPLPVDLTLAFTTLNKQQSSDDSPNQSLLYKPLSTFPTNISDFLDNLQGVAVLPLHTLVI</sequence>
<evidence type="ECO:0000256" key="1">
    <source>
        <dbReference type="ARBA" id="ARBA00022723"/>
    </source>
</evidence>
<feature type="region of interest" description="Disordered" evidence="10">
    <location>
        <begin position="1"/>
        <end position="20"/>
    </location>
</feature>
<keyword evidence="7 8" id="KW-0539">Nucleus</keyword>